<keyword evidence="4 5" id="KW-0949">S-adenosyl-L-methionine</keyword>
<dbReference type="InterPro" id="IPR029063">
    <property type="entry name" value="SAM-dependent_MTases_sf"/>
</dbReference>
<keyword evidence="8" id="KW-1185">Reference proteome</keyword>
<dbReference type="SUPFAM" id="SSF53335">
    <property type="entry name" value="S-adenosyl-L-methionine-dependent methyltransferases"/>
    <property type="match status" value="1"/>
</dbReference>
<organism evidence="7 8">
    <name type="scientific">Sinorhizobium numidicum</name>
    <dbReference type="NCBI Taxonomy" id="680248"/>
    <lineage>
        <taxon>Bacteria</taxon>
        <taxon>Pseudomonadati</taxon>
        <taxon>Pseudomonadota</taxon>
        <taxon>Alphaproteobacteria</taxon>
        <taxon>Hyphomicrobiales</taxon>
        <taxon>Rhizobiaceae</taxon>
        <taxon>Sinorhizobium/Ensifer group</taxon>
        <taxon>Sinorhizobium</taxon>
    </lineage>
</organism>
<dbReference type="Pfam" id="PF13649">
    <property type="entry name" value="Methyltransf_25"/>
    <property type="match status" value="1"/>
</dbReference>
<dbReference type="InterPro" id="IPR041698">
    <property type="entry name" value="Methyltransf_25"/>
</dbReference>
<keyword evidence="3 5" id="KW-0808">Transferase</keyword>
<dbReference type="InterPro" id="IPR023149">
    <property type="entry name" value="Trans_acon_MeTrfase_C"/>
</dbReference>
<comment type="catalytic activity">
    <reaction evidence="5">
        <text>trans-aconitate + S-adenosyl-L-methionine = (E)-3-(methoxycarbonyl)pent-2-enedioate + S-adenosyl-L-homocysteine</text>
        <dbReference type="Rhea" id="RHEA:14969"/>
        <dbReference type="ChEBI" id="CHEBI:15708"/>
        <dbReference type="ChEBI" id="CHEBI:57470"/>
        <dbReference type="ChEBI" id="CHEBI:57856"/>
        <dbReference type="ChEBI" id="CHEBI:59789"/>
        <dbReference type="EC" id="2.1.1.144"/>
    </reaction>
</comment>
<accession>A0ABY8D264</accession>
<evidence type="ECO:0000256" key="4">
    <source>
        <dbReference type="ARBA" id="ARBA00022691"/>
    </source>
</evidence>
<dbReference type="Gene3D" id="3.40.50.150">
    <property type="entry name" value="Vaccinia Virus protein VP39"/>
    <property type="match status" value="1"/>
</dbReference>
<comment type="subcellular location">
    <subcellularLocation>
        <location evidence="5">Cytoplasm</location>
    </subcellularLocation>
</comment>
<name>A0ABY8D264_9HYPH</name>
<reference evidence="7 8" key="1">
    <citation type="submission" date="2023-03" db="EMBL/GenBank/DDBJ databases">
        <authorList>
            <person name="Kaur S."/>
            <person name="Espinosa-Saiz D."/>
            <person name="Velazquez E."/>
            <person name="Menendez E."/>
            <person name="diCenzo G.C."/>
        </authorList>
    </citation>
    <scope>NUCLEOTIDE SEQUENCE [LARGE SCALE GENOMIC DNA]</scope>
    <source>
        <strain evidence="7 8">LMG 27395</strain>
    </source>
</reference>
<proteinExistence type="inferred from homology"/>
<evidence type="ECO:0000259" key="6">
    <source>
        <dbReference type="Pfam" id="PF13649"/>
    </source>
</evidence>
<dbReference type="Gene3D" id="1.10.150.290">
    <property type="entry name" value="S-adenosyl-L-methionine-dependent methyltransferases"/>
    <property type="match status" value="1"/>
</dbReference>
<sequence length="264" mass="29267">MAWSAAQYVKFEDERTRPARDLIAQVPDLPAGPAFDLGCGPGNSTQLILERFPNNPLTGIDSDDDMLAAARNRLPDLRFEKADLANWMPPHGAALFFANAVFQWLPKHIAILERLIDALVPGGALAVQMPDNLDEPSHQLMQETAEEPAFAQAYGGWTLQRMPLPPPGTYVERLTPHAARVDIWHTVYYHPLANANAIVEWVKGTGLRPYLDALPADRRTDYLAAYAEKIRRAYPAMADGRVLLRFPRLFIVATAPTPPVSKAP</sequence>
<comment type="similarity">
    <text evidence="5">Belongs to the methyltransferase superfamily. Tam family.</text>
</comment>
<dbReference type="PANTHER" id="PTHR43861:SF1">
    <property type="entry name" value="TRANS-ACONITATE 2-METHYLTRANSFERASE"/>
    <property type="match status" value="1"/>
</dbReference>
<feature type="domain" description="Methyltransferase" evidence="6">
    <location>
        <begin position="36"/>
        <end position="123"/>
    </location>
</feature>
<dbReference type="EC" id="2.1.1.144" evidence="5"/>
<dbReference type="RefSeq" id="WP_280735895.1">
    <property type="nucleotide sequence ID" value="NZ_CP120368.1"/>
</dbReference>
<evidence type="ECO:0000313" key="8">
    <source>
        <dbReference type="Proteomes" id="UP001235547"/>
    </source>
</evidence>
<dbReference type="HAMAP" id="MF_00560">
    <property type="entry name" value="Tran_acon_Me_trans"/>
    <property type="match status" value="1"/>
</dbReference>
<evidence type="ECO:0000256" key="3">
    <source>
        <dbReference type="ARBA" id="ARBA00022679"/>
    </source>
</evidence>
<dbReference type="Proteomes" id="UP001235547">
    <property type="component" value="Chromosome 1"/>
</dbReference>
<keyword evidence="1 5" id="KW-0963">Cytoplasm</keyword>
<dbReference type="PANTHER" id="PTHR43861">
    <property type="entry name" value="TRANS-ACONITATE 2-METHYLTRANSFERASE-RELATED"/>
    <property type="match status" value="1"/>
</dbReference>
<gene>
    <name evidence="5 7" type="primary">tam</name>
    <name evidence="7" type="ORF">PYH38_003909</name>
</gene>
<comment type="function">
    <text evidence="5">Catalyzes the S-adenosylmethionine monomethyl esterification of trans-aconitate.</text>
</comment>
<evidence type="ECO:0000256" key="2">
    <source>
        <dbReference type="ARBA" id="ARBA00022603"/>
    </source>
</evidence>
<dbReference type="GO" id="GO:0032259">
    <property type="term" value="P:methylation"/>
    <property type="evidence" value="ECO:0007669"/>
    <property type="project" value="UniProtKB-KW"/>
</dbReference>
<dbReference type="NCBIfam" id="NF002463">
    <property type="entry name" value="PRK01683.1"/>
    <property type="match status" value="1"/>
</dbReference>
<dbReference type="CDD" id="cd02440">
    <property type="entry name" value="AdoMet_MTases"/>
    <property type="match status" value="1"/>
</dbReference>
<protein>
    <recommendedName>
        <fullName evidence="5">Trans-aconitate 2-methyltransferase</fullName>
        <ecNumber evidence="5">2.1.1.144</ecNumber>
    </recommendedName>
</protein>
<keyword evidence="2 5" id="KW-0489">Methyltransferase</keyword>
<evidence type="ECO:0000256" key="5">
    <source>
        <dbReference type="HAMAP-Rule" id="MF_00560"/>
    </source>
</evidence>
<evidence type="ECO:0000313" key="7">
    <source>
        <dbReference type="EMBL" id="WEX84979.1"/>
    </source>
</evidence>
<dbReference type="GO" id="GO:0030798">
    <property type="term" value="F:trans-aconitate 2-methyltransferase activity"/>
    <property type="evidence" value="ECO:0007669"/>
    <property type="project" value="UniProtKB-EC"/>
</dbReference>
<dbReference type="InterPro" id="IPR023506">
    <property type="entry name" value="Trans-aconitate_MeTrfase"/>
</dbReference>
<dbReference type="EMBL" id="CP120371">
    <property type="protein sequence ID" value="WEX84979.1"/>
    <property type="molecule type" value="Genomic_DNA"/>
</dbReference>
<evidence type="ECO:0000256" key="1">
    <source>
        <dbReference type="ARBA" id="ARBA00022490"/>
    </source>
</evidence>